<dbReference type="Gene3D" id="3.30.30.80">
    <property type="entry name" value="probable RNA-binding protein from clostridium symbiosum atcc 14940"/>
    <property type="match status" value="1"/>
</dbReference>
<dbReference type="SMART" id="SM01245">
    <property type="entry name" value="Jag_N"/>
    <property type="match status" value="1"/>
</dbReference>
<dbReference type="CDD" id="cd02414">
    <property type="entry name" value="KH-II_Jag"/>
    <property type="match status" value="1"/>
</dbReference>
<dbReference type="SMART" id="SM00393">
    <property type="entry name" value="R3H"/>
    <property type="match status" value="1"/>
</dbReference>
<dbReference type="GO" id="GO:0009252">
    <property type="term" value="P:peptidoglycan biosynthetic process"/>
    <property type="evidence" value="ECO:0007669"/>
    <property type="project" value="UniProtKB-UniRule"/>
</dbReference>
<evidence type="ECO:0000259" key="7">
    <source>
        <dbReference type="PROSITE" id="PS51061"/>
    </source>
</evidence>
<dbReference type="PANTHER" id="PTHR35800:SF1">
    <property type="entry name" value="RNA-BINDING PROTEIN KHPB"/>
    <property type="match status" value="1"/>
</dbReference>
<keyword evidence="2 6" id="KW-0694">RNA-binding</keyword>
<dbReference type="GO" id="GO:0005737">
    <property type="term" value="C:cytoplasm"/>
    <property type="evidence" value="ECO:0007669"/>
    <property type="project" value="UniProtKB-SubCell"/>
</dbReference>
<dbReference type="InterPro" id="IPR039247">
    <property type="entry name" value="KhpB"/>
</dbReference>
<dbReference type="NCBIfam" id="NF041568">
    <property type="entry name" value="Jag_EloR"/>
    <property type="match status" value="1"/>
</dbReference>
<keyword evidence="5 6" id="KW-0961">Cell wall biogenesis/degradation</keyword>
<comment type="similarity">
    <text evidence="6">Belongs to the KhpB RNA-binding protein family.</text>
</comment>
<dbReference type="PROSITE" id="PS51061">
    <property type="entry name" value="R3H"/>
    <property type="match status" value="1"/>
</dbReference>
<dbReference type="SMART" id="SM00322">
    <property type="entry name" value="KH"/>
    <property type="match status" value="1"/>
</dbReference>
<comment type="domain">
    <text evidence="6">Has an N-terminal Jag-N domain and 2 RNA-binding domains (KH and R3H).</text>
</comment>
<evidence type="ECO:0000256" key="5">
    <source>
        <dbReference type="ARBA" id="ARBA00023316"/>
    </source>
</evidence>
<evidence type="ECO:0000313" key="8">
    <source>
        <dbReference type="EMBL" id="SHF48591.1"/>
    </source>
</evidence>
<dbReference type="HAMAP" id="MF_00867">
    <property type="entry name" value="KhpB"/>
    <property type="match status" value="1"/>
</dbReference>
<organism evidence="8 9">
    <name type="scientific">Desulfofundulus australicus DSM 11792</name>
    <dbReference type="NCBI Taxonomy" id="1121425"/>
    <lineage>
        <taxon>Bacteria</taxon>
        <taxon>Bacillati</taxon>
        <taxon>Bacillota</taxon>
        <taxon>Clostridia</taxon>
        <taxon>Eubacteriales</taxon>
        <taxon>Peptococcaceae</taxon>
        <taxon>Desulfofundulus</taxon>
    </lineage>
</organism>
<dbReference type="Gene3D" id="3.30.300.20">
    <property type="match status" value="1"/>
</dbReference>
<dbReference type="InterPro" id="IPR032782">
    <property type="entry name" value="KhpB_N"/>
</dbReference>
<dbReference type="PANTHER" id="PTHR35800">
    <property type="entry name" value="PROTEIN JAG"/>
    <property type="match status" value="1"/>
</dbReference>
<dbReference type="InterPro" id="IPR036867">
    <property type="entry name" value="R3H_dom_sf"/>
</dbReference>
<dbReference type="Proteomes" id="UP000184196">
    <property type="component" value="Unassembled WGS sequence"/>
</dbReference>
<reference evidence="9" key="1">
    <citation type="submission" date="2016-11" db="EMBL/GenBank/DDBJ databases">
        <authorList>
            <person name="Varghese N."/>
            <person name="Submissions S."/>
        </authorList>
    </citation>
    <scope>NUCLEOTIDE SEQUENCE [LARGE SCALE GENOMIC DNA]</scope>
    <source>
        <strain evidence="9">DSM 11792</strain>
    </source>
</reference>
<protein>
    <recommendedName>
        <fullName evidence="6">RNA-binding protein KhpB</fullName>
    </recommendedName>
    <alternativeName>
        <fullName evidence="6">RNA-binding protein EloR</fullName>
    </alternativeName>
</protein>
<dbReference type="Gene3D" id="3.30.1370.50">
    <property type="entry name" value="R3H-like domain"/>
    <property type="match status" value="1"/>
</dbReference>
<dbReference type="InterPro" id="IPR038008">
    <property type="entry name" value="Jag_KH"/>
</dbReference>
<keyword evidence="1 6" id="KW-0963">Cytoplasm</keyword>
<dbReference type="InterPro" id="IPR001374">
    <property type="entry name" value="R3H_dom"/>
</dbReference>
<dbReference type="Pfam" id="PF14804">
    <property type="entry name" value="Jag_N"/>
    <property type="match status" value="1"/>
</dbReference>
<dbReference type="CDD" id="cd02644">
    <property type="entry name" value="R3H_jag"/>
    <property type="match status" value="1"/>
</dbReference>
<evidence type="ECO:0000313" key="9">
    <source>
        <dbReference type="Proteomes" id="UP000184196"/>
    </source>
</evidence>
<dbReference type="AlphaFoldDB" id="A0A1M5C1L9"/>
<comment type="function">
    <text evidence="6">A probable RNA chaperone. Forms a complex with KhpA which binds to cellular RNA and controls its expression. Plays a role in peptidoglycan (PG) homeostasis and cell length regulation.</text>
</comment>
<evidence type="ECO:0000256" key="4">
    <source>
        <dbReference type="ARBA" id="ARBA00023186"/>
    </source>
</evidence>
<dbReference type="InterPro" id="IPR015946">
    <property type="entry name" value="KH_dom-like_a/b"/>
</dbReference>
<accession>A0A1M5C1L9</accession>
<keyword evidence="3 6" id="KW-0133">Cell shape</keyword>
<evidence type="ECO:0000256" key="3">
    <source>
        <dbReference type="ARBA" id="ARBA00022960"/>
    </source>
</evidence>
<dbReference type="SUPFAM" id="SSF82708">
    <property type="entry name" value="R3H domain"/>
    <property type="match status" value="1"/>
</dbReference>
<dbReference type="GO" id="GO:0071555">
    <property type="term" value="P:cell wall organization"/>
    <property type="evidence" value="ECO:0007669"/>
    <property type="project" value="UniProtKB-KW"/>
</dbReference>
<keyword evidence="9" id="KW-1185">Reference proteome</keyword>
<dbReference type="EMBL" id="FQUW01000033">
    <property type="protein sequence ID" value="SHF48591.1"/>
    <property type="molecule type" value="Genomic_DNA"/>
</dbReference>
<feature type="region of interest" description="Jag_N domain" evidence="6">
    <location>
        <begin position="6"/>
        <end position="56"/>
    </location>
</feature>
<keyword evidence="4 6" id="KW-0143">Chaperone</keyword>
<evidence type="ECO:0000256" key="1">
    <source>
        <dbReference type="ARBA" id="ARBA00022490"/>
    </source>
</evidence>
<feature type="domain" description="R3H" evidence="7">
    <location>
        <begin position="141"/>
        <end position="207"/>
    </location>
</feature>
<dbReference type="GO" id="GO:0008360">
    <property type="term" value="P:regulation of cell shape"/>
    <property type="evidence" value="ECO:0007669"/>
    <property type="project" value="UniProtKB-KW"/>
</dbReference>
<evidence type="ECO:0000256" key="2">
    <source>
        <dbReference type="ARBA" id="ARBA00022884"/>
    </source>
</evidence>
<dbReference type="InterPro" id="IPR004087">
    <property type="entry name" value="KH_dom"/>
</dbReference>
<dbReference type="Pfam" id="PF13083">
    <property type="entry name" value="KH_KhpA-B"/>
    <property type="match status" value="1"/>
</dbReference>
<comment type="subunit">
    <text evidence="6">Forms a complex with KhpA.</text>
</comment>
<sequence length="207" mass="23795">MVEEIEKTAKTVDEAVSLALAQLGISREEAEIEVLEEPSRGFLGILGTRPARVRVRVKDTPSRRAKELLDRLLEAMNLPVEMSIEEKQNSLYIAIAGKDVGILIGRRGETLDALQYLVNLYVNKNQTQRYRVILDVEGYRRRREETLQRLALKLAEKAKQRGRNVVLEPMSSHERRIIHTALQGRDDIYTYSEGEEPYRKIIISPRK</sequence>
<name>A0A1M5C1L9_9FIRM</name>
<dbReference type="Pfam" id="PF01424">
    <property type="entry name" value="R3H"/>
    <property type="match status" value="1"/>
</dbReference>
<evidence type="ECO:0000256" key="6">
    <source>
        <dbReference type="HAMAP-Rule" id="MF_00867"/>
    </source>
</evidence>
<comment type="subcellular location">
    <subcellularLocation>
        <location evidence="6">Cytoplasm</location>
    </subcellularLocation>
</comment>
<proteinExistence type="inferred from homology"/>
<dbReference type="InterPro" id="IPR038247">
    <property type="entry name" value="Jag_N_dom_sf"/>
</dbReference>
<dbReference type="GO" id="GO:0003723">
    <property type="term" value="F:RNA binding"/>
    <property type="evidence" value="ECO:0007669"/>
    <property type="project" value="UniProtKB-UniRule"/>
</dbReference>
<gene>
    <name evidence="6" type="primary">khpB</name>
    <name evidence="6" type="synonym">eloR</name>
    <name evidence="8" type="ORF">SAMN02745218_02382</name>
</gene>
<dbReference type="InterPro" id="IPR034079">
    <property type="entry name" value="R3H_KhpB"/>
</dbReference>